<dbReference type="PROSITE" id="PS50893">
    <property type="entry name" value="ABC_TRANSPORTER_2"/>
    <property type="match status" value="1"/>
</dbReference>
<evidence type="ECO:0000256" key="7">
    <source>
        <dbReference type="ARBA" id="ARBA00023136"/>
    </source>
</evidence>
<evidence type="ECO:0000256" key="5">
    <source>
        <dbReference type="ARBA" id="ARBA00022840"/>
    </source>
</evidence>
<evidence type="ECO:0000313" key="10">
    <source>
        <dbReference type="EMBL" id="CAK0783456.1"/>
    </source>
</evidence>
<keyword evidence="3 8" id="KW-0812">Transmembrane</keyword>
<feature type="transmembrane region" description="Helical" evidence="8">
    <location>
        <begin position="431"/>
        <end position="455"/>
    </location>
</feature>
<evidence type="ECO:0000256" key="8">
    <source>
        <dbReference type="SAM" id="Phobius"/>
    </source>
</evidence>
<feature type="transmembrane region" description="Helical" evidence="8">
    <location>
        <begin position="479"/>
        <end position="499"/>
    </location>
</feature>
<evidence type="ECO:0000313" key="11">
    <source>
        <dbReference type="Proteomes" id="UP001314263"/>
    </source>
</evidence>
<dbReference type="SMART" id="SM00382">
    <property type="entry name" value="AAA"/>
    <property type="match status" value="1"/>
</dbReference>
<keyword evidence="5" id="KW-0067">ATP-binding</keyword>
<dbReference type="InterPro" id="IPR013525">
    <property type="entry name" value="ABC2_TM"/>
</dbReference>
<evidence type="ECO:0000256" key="2">
    <source>
        <dbReference type="ARBA" id="ARBA00022448"/>
    </source>
</evidence>
<dbReference type="GO" id="GO:0005524">
    <property type="term" value="F:ATP binding"/>
    <property type="evidence" value="ECO:0007669"/>
    <property type="project" value="UniProtKB-KW"/>
</dbReference>
<reference evidence="10 11" key="1">
    <citation type="submission" date="2023-10" db="EMBL/GenBank/DDBJ databases">
        <authorList>
            <person name="Maclean D."/>
            <person name="Macfadyen A."/>
        </authorList>
    </citation>
    <scope>NUCLEOTIDE SEQUENCE [LARGE SCALE GENOMIC DNA]</scope>
</reference>
<evidence type="ECO:0000256" key="4">
    <source>
        <dbReference type="ARBA" id="ARBA00022741"/>
    </source>
</evidence>
<dbReference type="GO" id="GO:0016887">
    <property type="term" value="F:ATP hydrolysis activity"/>
    <property type="evidence" value="ECO:0007669"/>
    <property type="project" value="InterPro"/>
</dbReference>
<name>A0AAV1I9R3_9CHLO</name>
<comment type="subcellular location">
    <subcellularLocation>
        <location evidence="1">Membrane</location>
        <topology evidence="1">Multi-pass membrane protein</topology>
    </subcellularLocation>
</comment>
<feature type="transmembrane region" description="Helical" evidence="8">
    <location>
        <begin position="511"/>
        <end position="530"/>
    </location>
</feature>
<dbReference type="CDD" id="cd03213">
    <property type="entry name" value="ABCG_EPDR"/>
    <property type="match status" value="1"/>
</dbReference>
<dbReference type="InterPro" id="IPR003593">
    <property type="entry name" value="AAA+_ATPase"/>
</dbReference>
<evidence type="ECO:0000256" key="6">
    <source>
        <dbReference type="ARBA" id="ARBA00022989"/>
    </source>
</evidence>
<dbReference type="InterPro" id="IPR050352">
    <property type="entry name" value="ABCG_transporters"/>
</dbReference>
<dbReference type="InterPro" id="IPR027417">
    <property type="entry name" value="P-loop_NTPase"/>
</dbReference>
<sequence length="641" mass="71898">MDDAGLDGVELGLKVDDVQEQEAAAADSHSEIAEGIGFEDEEATTHRHGTRGMTVAFQEVEYIVQNSAKWREKISILSKVSGSIHPGDLTALMGPSGSGKTTLLDVLAGRKTVGTIKGTVVYAGHKPSRSFLRRYTGYVEQFDTLLDNLTVEEMLMYTAEMKNPVRESLATKKAKVALVLEQLALTSCRNVKIGNALDRGISGGQSKRTNIGLALVTNPRVLFLDEPTSGLDSFTANEVMSVVKGLMKTGMTICATIHSPTPTCFRLFDRMMILLRGHMVYAGPNGGEAVQYFERTNPEYPRFGAGSTSDNHAEWIVDLTTKAYRDGKALEFAERYRVSQQCTENAEALRGDMAAREVSAQVKKELRARQGTSTPFYFGVKTILKYRLWRDLSDITYLGPRVADKIIVGLILMSLYWHIGKENFGPNAVNIGAALFMITILPAFAACAYIPQLVLERPVYYRERNDGCYTALTYLSAKVIEEALVALVQSLVFACIVYFPCEFTGSFGLFWYTYFQTTLIGILLAYFIAAISPTMDVANGALPAWIVINLFFVGLLIRPQDQPRYWHWFQYIDFLHYAWTAQMINQFQNTNIYIFLGIELLEFYDLRNKAKWAFVGYEAVFIAVFFVFAWLALTFIRHQKR</sequence>
<dbReference type="GO" id="GO:0140359">
    <property type="term" value="F:ABC-type transporter activity"/>
    <property type="evidence" value="ECO:0007669"/>
    <property type="project" value="InterPro"/>
</dbReference>
<dbReference type="SUPFAM" id="SSF52540">
    <property type="entry name" value="P-loop containing nucleoside triphosphate hydrolases"/>
    <property type="match status" value="1"/>
</dbReference>
<dbReference type="Pfam" id="PF01061">
    <property type="entry name" value="ABC2_membrane"/>
    <property type="match status" value="1"/>
</dbReference>
<dbReference type="Gene3D" id="3.40.50.300">
    <property type="entry name" value="P-loop containing nucleotide triphosphate hydrolases"/>
    <property type="match status" value="1"/>
</dbReference>
<evidence type="ECO:0000256" key="1">
    <source>
        <dbReference type="ARBA" id="ARBA00004141"/>
    </source>
</evidence>
<evidence type="ECO:0000256" key="3">
    <source>
        <dbReference type="ARBA" id="ARBA00022692"/>
    </source>
</evidence>
<dbReference type="AlphaFoldDB" id="A0AAV1I9R3"/>
<dbReference type="InterPro" id="IPR003439">
    <property type="entry name" value="ABC_transporter-like_ATP-bd"/>
</dbReference>
<feature type="transmembrane region" description="Helical" evidence="8">
    <location>
        <begin position="537"/>
        <end position="557"/>
    </location>
</feature>
<organism evidence="10 11">
    <name type="scientific">Coccomyxa viridis</name>
    <dbReference type="NCBI Taxonomy" id="1274662"/>
    <lineage>
        <taxon>Eukaryota</taxon>
        <taxon>Viridiplantae</taxon>
        <taxon>Chlorophyta</taxon>
        <taxon>core chlorophytes</taxon>
        <taxon>Trebouxiophyceae</taxon>
        <taxon>Trebouxiophyceae incertae sedis</taxon>
        <taxon>Coccomyxaceae</taxon>
        <taxon>Coccomyxa</taxon>
    </lineage>
</organism>
<proteinExistence type="predicted"/>
<feature type="transmembrane region" description="Helical" evidence="8">
    <location>
        <begin position="402"/>
        <end position="419"/>
    </location>
</feature>
<keyword evidence="11" id="KW-1185">Reference proteome</keyword>
<feature type="domain" description="ABC transporter" evidence="9">
    <location>
        <begin position="55"/>
        <end position="301"/>
    </location>
</feature>
<accession>A0AAV1I9R3</accession>
<dbReference type="GO" id="GO:0016020">
    <property type="term" value="C:membrane"/>
    <property type="evidence" value="ECO:0007669"/>
    <property type="project" value="UniProtKB-SubCell"/>
</dbReference>
<protein>
    <recommendedName>
        <fullName evidence="9">ABC transporter domain-containing protein</fullName>
    </recommendedName>
</protein>
<gene>
    <name evidence="10" type="ORF">CVIRNUC_006655</name>
</gene>
<dbReference type="PANTHER" id="PTHR48041">
    <property type="entry name" value="ABC TRANSPORTER G FAMILY MEMBER 28"/>
    <property type="match status" value="1"/>
</dbReference>
<evidence type="ECO:0000259" key="9">
    <source>
        <dbReference type="PROSITE" id="PS50893"/>
    </source>
</evidence>
<dbReference type="Proteomes" id="UP001314263">
    <property type="component" value="Unassembled WGS sequence"/>
</dbReference>
<dbReference type="Pfam" id="PF00005">
    <property type="entry name" value="ABC_tran"/>
    <property type="match status" value="1"/>
</dbReference>
<comment type="caution">
    <text evidence="10">The sequence shown here is derived from an EMBL/GenBank/DDBJ whole genome shotgun (WGS) entry which is preliminary data.</text>
</comment>
<keyword evidence="6 8" id="KW-1133">Transmembrane helix</keyword>
<keyword evidence="4" id="KW-0547">Nucleotide-binding</keyword>
<dbReference type="PANTHER" id="PTHR48041:SF91">
    <property type="entry name" value="ABC TRANSPORTER G FAMILY MEMBER 28"/>
    <property type="match status" value="1"/>
</dbReference>
<dbReference type="EMBL" id="CAUYUE010000008">
    <property type="protein sequence ID" value="CAK0783456.1"/>
    <property type="molecule type" value="Genomic_DNA"/>
</dbReference>
<keyword evidence="2" id="KW-0813">Transport</keyword>
<feature type="transmembrane region" description="Helical" evidence="8">
    <location>
        <begin position="614"/>
        <end position="636"/>
    </location>
</feature>
<keyword evidence="7 8" id="KW-0472">Membrane</keyword>